<dbReference type="EMBL" id="KV875100">
    <property type="protein sequence ID" value="OIW26505.1"/>
    <property type="molecule type" value="Genomic_DNA"/>
</dbReference>
<dbReference type="OrthoDB" id="5599713at2759"/>
<keyword evidence="4" id="KW-1185">Reference proteome</keyword>
<dbReference type="STRING" id="1408157.A0A1J7IZJ9"/>
<evidence type="ECO:0000313" key="3">
    <source>
        <dbReference type="EMBL" id="OIW26505.1"/>
    </source>
</evidence>
<proteinExistence type="predicted"/>
<dbReference type="AlphaFoldDB" id="A0A1J7IZJ9"/>
<dbReference type="InterPro" id="IPR021713">
    <property type="entry name" value="Folliculin"/>
</dbReference>
<dbReference type="PROSITE" id="PS51834">
    <property type="entry name" value="DENN_FLCN_SMCR8"/>
    <property type="match status" value="1"/>
</dbReference>
<dbReference type="Pfam" id="PF11704">
    <property type="entry name" value="Folliculin"/>
    <property type="match status" value="1"/>
</dbReference>
<sequence>MCLAQLSTERLISQLQLCLAHYCDIHGPTPLMVTEGLPVPCSVCYEHDTPVYAVTSTPDDRPRTSLPSASQHTTAAVTESLRRLNFAGAHRSASVPASEHDAQTHRAALLRSAQLAGTASAVESPPDSPRRFSEQLPTQPKRSESGFRKTYDEYVTRRAAACDNCALTLPRRQESPDSEKGADSRSERGPTLRTRAPCARVYSGAPDDSPHSSQASSSAASEDEAHPSHRLSHRRTASRSTASTSSASNAHTHYLDYTSTHEPLSATSFSIVRASCLRTLSLETLPRPPATGSGQPSSTSSTPVASPVTPAFVTTHSAGSAASGGPIFFGDPAAGYTTAYIFRIPDVHARGHKRVYAFLALSTHRERLAMKSFGFIAAAFRDLAAWIQRLAEAEAERANSPGGSSSSAGSPVVSNPGFGGFGVGSDISTSSQPASTGGSSFLTGGMGGLSRRMGGGFGGSSVSLKQRGLAELVGLPDFFIELHTRFVRLLLELSVELGS</sequence>
<organism evidence="3 4">
    <name type="scientific">Coniochaeta ligniaria NRRL 30616</name>
    <dbReference type="NCBI Taxonomy" id="1408157"/>
    <lineage>
        <taxon>Eukaryota</taxon>
        <taxon>Fungi</taxon>
        <taxon>Dikarya</taxon>
        <taxon>Ascomycota</taxon>
        <taxon>Pezizomycotina</taxon>
        <taxon>Sordariomycetes</taxon>
        <taxon>Sordariomycetidae</taxon>
        <taxon>Coniochaetales</taxon>
        <taxon>Coniochaetaceae</taxon>
        <taxon>Coniochaeta</taxon>
    </lineage>
</organism>
<dbReference type="InParanoid" id="A0A1J7IZJ9"/>
<evidence type="ECO:0000256" key="1">
    <source>
        <dbReference type="SAM" id="MobiDB-lite"/>
    </source>
</evidence>
<dbReference type="GO" id="GO:0005096">
    <property type="term" value="F:GTPase activator activity"/>
    <property type="evidence" value="ECO:0007669"/>
    <property type="project" value="InterPro"/>
</dbReference>
<name>A0A1J7IZJ9_9PEZI</name>
<feature type="compositionally biased region" description="Basic residues" evidence="1">
    <location>
        <begin position="228"/>
        <end position="237"/>
    </location>
</feature>
<reference evidence="3 4" key="1">
    <citation type="submission" date="2016-10" db="EMBL/GenBank/DDBJ databases">
        <title>Draft genome sequence of Coniochaeta ligniaria NRRL30616, a lignocellulolytic fungus for bioabatement of inhibitors in plant biomass hydrolysates.</title>
        <authorList>
            <consortium name="DOE Joint Genome Institute"/>
            <person name="Jimenez D.J."/>
            <person name="Hector R.E."/>
            <person name="Riley R."/>
            <person name="Sun H."/>
            <person name="Grigoriev I.V."/>
            <person name="Van Elsas J.D."/>
            <person name="Nichols N.N."/>
        </authorList>
    </citation>
    <scope>NUCLEOTIDE SEQUENCE [LARGE SCALE GENOMIC DNA]</scope>
    <source>
        <strain evidence="3 4">NRRL 30616</strain>
    </source>
</reference>
<feature type="region of interest" description="Disordered" evidence="1">
    <location>
        <begin position="167"/>
        <end position="249"/>
    </location>
</feature>
<feature type="region of interest" description="Disordered" evidence="1">
    <location>
        <begin position="284"/>
        <end position="308"/>
    </location>
</feature>
<feature type="domain" description="UDENN FLCN/SMCR8-type" evidence="2">
    <location>
        <begin position="239"/>
        <end position="499"/>
    </location>
</feature>
<feature type="compositionally biased region" description="Low complexity" evidence="1">
    <location>
        <begin position="205"/>
        <end position="220"/>
    </location>
</feature>
<protein>
    <recommendedName>
        <fullName evidence="2">UDENN FLCN/SMCR8-type domain-containing protein</fullName>
    </recommendedName>
</protein>
<feature type="compositionally biased region" description="Low complexity" evidence="1">
    <location>
        <begin position="238"/>
        <end position="249"/>
    </location>
</feature>
<dbReference type="Proteomes" id="UP000182658">
    <property type="component" value="Unassembled WGS sequence"/>
</dbReference>
<gene>
    <name evidence="3" type="ORF">CONLIGDRAFT_646670</name>
</gene>
<accession>A0A1J7IZJ9</accession>
<dbReference type="GO" id="GO:0005829">
    <property type="term" value="C:cytosol"/>
    <property type="evidence" value="ECO:0007669"/>
    <property type="project" value="TreeGrafter"/>
</dbReference>
<dbReference type="PANTHER" id="PTHR31441:SF2">
    <property type="entry name" value="FOLLICULIN"/>
    <property type="match status" value="1"/>
</dbReference>
<dbReference type="InterPro" id="IPR037520">
    <property type="entry name" value="Folliculin/SMCR8_longin"/>
</dbReference>
<dbReference type="GO" id="GO:1904263">
    <property type="term" value="P:positive regulation of TORC1 signaling"/>
    <property type="evidence" value="ECO:0007669"/>
    <property type="project" value="TreeGrafter"/>
</dbReference>
<evidence type="ECO:0000313" key="4">
    <source>
        <dbReference type="Proteomes" id="UP000182658"/>
    </source>
</evidence>
<feature type="region of interest" description="Disordered" evidence="1">
    <location>
        <begin position="115"/>
        <end position="149"/>
    </location>
</feature>
<dbReference type="PANTHER" id="PTHR31441">
    <property type="entry name" value="FOLLICULIN FAMILY MEMBER"/>
    <property type="match status" value="1"/>
</dbReference>
<feature type="compositionally biased region" description="Low complexity" evidence="1">
    <location>
        <begin position="290"/>
        <end position="308"/>
    </location>
</feature>
<dbReference type="InterPro" id="IPR037521">
    <property type="entry name" value="FLCN/SMCR8_DENN"/>
</dbReference>
<evidence type="ECO:0000259" key="2">
    <source>
        <dbReference type="PROSITE" id="PS51834"/>
    </source>
</evidence>
<feature type="compositionally biased region" description="Basic and acidic residues" evidence="1">
    <location>
        <begin position="171"/>
        <end position="190"/>
    </location>
</feature>